<dbReference type="Proteomes" id="UP001296873">
    <property type="component" value="Unassembled WGS sequence"/>
</dbReference>
<keyword evidence="4" id="KW-0732">Signal</keyword>
<dbReference type="RefSeq" id="WP_242480398.1">
    <property type="nucleotide sequence ID" value="NZ_NRRL01000012.1"/>
</dbReference>
<sequence>MTGLTRRTMLQLSAAAGVAGLFAGRARADAPEGLKLGKAERFSWDWLQRHARELAGRAYQAPPRPDPEIVQRIDYDAHGKLDYRMDYALFPDSAYPISFQHVGMYFPKTVRMHKLTGGGTAREVLYDPGYFDAGPGHVASELPAEPSAFAGFWVHQPRSKGPLSKVEPWATFLGASYFRGIGEEGQVGMSARGIALDPGGAGPEEFPDFRAFWFEPAATQDQPVTVYALLDGPSVAGAYKFLLHRNAGVVMDIEAHVHLRKQVTRLGLAPLTSMYWFSETRKAPMADWRPEVHDSDGLYMWTGAGERIWRPLNNPDRVAISSFQDRNPRGFGLMQRDRAFHNYLDGVRYHRRPSTWVEPLEDWGPGAVQLVEIPTDDEIHDNINAIWVPDGDHPAGSAYHLSYRLHWRNDCPYPSGLARCVATRLGRGGQAGRANPEDTRKFVVEFKGGPLTGLPKGTLPEPVLTASRGRFSNQRTEAVPNGVPGHWRTMFDLTIDGADPIDLRCYLRTGDQVLSETWLYQYHLLAEEA</sequence>
<gene>
    <name evidence="7" type="ORF">CKO28_07215</name>
</gene>
<dbReference type="InterPro" id="IPR013783">
    <property type="entry name" value="Ig-like_fold"/>
</dbReference>
<evidence type="ECO:0000256" key="1">
    <source>
        <dbReference type="ARBA" id="ARBA00004418"/>
    </source>
</evidence>
<evidence type="ECO:0000256" key="4">
    <source>
        <dbReference type="ARBA" id="ARBA00022729"/>
    </source>
</evidence>
<dbReference type="PANTHER" id="PTHR30504">
    <property type="entry name" value="GLUCANS BIOSYNTHESIS PROTEIN"/>
    <property type="match status" value="1"/>
</dbReference>
<dbReference type="InterPro" id="IPR006311">
    <property type="entry name" value="TAT_signal"/>
</dbReference>
<dbReference type="EMBL" id="NRRL01000012">
    <property type="protein sequence ID" value="MBK1667823.1"/>
    <property type="molecule type" value="Genomic_DNA"/>
</dbReference>
<dbReference type="PROSITE" id="PS51318">
    <property type="entry name" value="TAT"/>
    <property type="match status" value="1"/>
</dbReference>
<dbReference type="PIRSF" id="PIRSF006281">
    <property type="entry name" value="MdoG"/>
    <property type="match status" value="1"/>
</dbReference>
<comment type="similarity">
    <text evidence="3">Belongs to the OpgD/OpgG family.</text>
</comment>
<accession>A0ABS1DDJ2</accession>
<reference evidence="7 8" key="1">
    <citation type="journal article" date="2020" name="Microorganisms">
        <title>Osmotic Adaptation and Compatible Solute Biosynthesis of Phototrophic Bacteria as Revealed from Genome Analyses.</title>
        <authorList>
            <person name="Imhoff J.F."/>
            <person name="Rahn T."/>
            <person name="Kunzel S."/>
            <person name="Keller A."/>
            <person name="Neulinger S.C."/>
        </authorList>
    </citation>
    <scope>NUCLEOTIDE SEQUENCE [LARGE SCALE GENOMIC DNA]</scope>
    <source>
        <strain evidence="7 8">DSM 9895</strain>
    </source>
</reference>
<evidence type="ECO:0000313" key="8">
    <source>
        <dbReference type="Proteomes" id="UP001296873"/>
    </source>
</evidence>
<evidence type="ECO:0000256" key="5">
    <source>
        <dbReference type="ARBA" id="ARBA00022764"/>
    </source>
</evidence>
<evidence type="ECO:0000313" key="7">
    <source>
        <dbReference type="EMBL" id="MBK1667823.1"/>
    </source>
</evidence>
<dbReference type="Gene3D" id="2.60.40.10">
    <property type="entry name" value="Immunoglobulins"/>
    <property type="match status" value="1"/>
</dbReference>
<comment type="subcellular location">
    <subcellularLocation>
        <location evidence="1">Periplasm</location>
    </subcellularLocation>
</comment>
<dbReference type="Gene3D" id="2.70.98.10">
    <property type="match status" value="1"/>
</dbReference>
<dbReference type="PANTHER" id="PTHR30504:SF3">
    <property type="entry name" value="GLUCANS BIOSYNTHESIS PROTEIN D"/>
    <property type="match status" value="1"/>
</dbReference>
<evidence type="ECO:0000259" key="6">
    <source>
        <dbReference type="Pfam" id="PF04349"/>
    </source>
</evidence>
<dbReference type="InterPro" id="IPR007444">
    <property type="entry name" value="Glucan_biosyn_MdoG_C"/>
</dbReference>
<evidence type="ECO:0000256" key="3">
    <source>
        <dbReference type="ARBA" id="ARBA00009284"/>
    </source>
</evidence>
<keyword evidence="5" id="KW-0574">Periplasm</keyword>
<proteinExistence type="inferred from homology"/>
<comment type="pathway">
    <text evidence="2">Glycan metabolism; osmoregulated periplasmic glucan (OPG) biosynthesis.</text>
</comment>
<dbReference type="Pfam" id="PF04349">
    <property type="entry name" value="MdoG"/>
    <property type="match status" value="1"/>
</dbReference>
<name>A0ABS1DDJ2_9PROT</name>
<dbReference type="SUPFAM" id="SSF81296">
    <property type="entry name" value="E set domains"/>
    <property type="match status" value="1"/>
</dbReference>
<dbReference type="InterPro" id="IPR011013">
    <property type="entry name" value="Gal_mutarotase_sf_dom"/>
</dbReference>
<evidence type="ECO:0000256" key="2">
    <source>
        <dbReference type="ARBA" id="ARBA00005001"/>
    </source>
</evidence>
<dbReference type="SUPFAM" id="SSF74650">
    <property type="entry name" value="Galactose mutarotase-like"/>
    <property type="match status" value="1"/>
</dbReference>
<protein>
    <submittedName>
        <fullName evidence="7">Glucan biosynthesis protein D</fullName>
    </submittedName>
</protein>
<organism evidence="7 8">
    <name type="scientific">Rhodovibrio sodomensis</name>
    <dbReference type="NCBI Taxonomy" id="1088"/>
    <lineage>
        <taxon>Bacteria</taxon>
        <taxon>Pseudomonadati</taxon>
        <taxon>Pseudomonadota</taxon>
        <taxon>Alphaproteobacteria</taxon>
        <taxon>Rhodospirillales</taxon>
        <taxon>Rhodovibrionaceae</taxon>
        <taxon>Rhodovibrio</taxon>
    </lineage>
</organism>
<comment type="caution">
    <text evidence="7">The sequence shown here is derived from an EMBL/GenBank/DDBJ whole genome shotgun (WGS) entry which is preliminary data.</text>
</comment>
<dbReference type="InterPro" id="IPR014718">
    <property type="entry name" value="GH-type_carb-bd"/>
</dbReference>
<feature type="domain" description="Glucan biosynthesis periplasmic MdoG C-terminal" evidence="6">
    <location>
        <begin position="42"/>
        <end position="522"/>
    </location>
</feature>
<dbReference type="InterPro" id="IPR014756">
    <property type="entry name" value="Ig_E-set"/>
</dbReference>
<keyword evidence="8" id="KW-1185">Reference proteome</keyword>
<dbReference type="InterPro" id="IPR014438">
    <property type="entry name" value="Glucan_biosyn_MdoG/MdoD"/>
</dbReference>